<evidence type="ECO:0000313" key="2">
    <source>
        <dbReference type="Proteomes" id="UP000623129"/>
    </source>
</evidence>
<protein>
    <submittedName>
        <fullName evidence="1">Glycine-rich domain-containing protein 2</fullName>
    </submittedName>
</protein>
<evidence type="ECO:0000313" key="1">
    <source>
        <dbReference type="EMBL" id="KAF3339378.1"/>
    </source>
</evidence>
<name>A0A833RGH8_9POAL</name>
<gene>
    <name evidence="1" type="ORF">FCM35_KLT16849</name>
</gene>
<organism evidence="1 2">
    <name type="scientific">Carex littledalei</name>
    <dbReference type="NCBI Taxonomy" id="544730"/>
    <lineage>
        <taxon>Eukaryota</taxon>
        <taxon>Viridiplantae</taxon>
        <taxon>Streptophyta</taxon>
        <taxon>Embryophyta</taxon>
        <taxon>Tracheophyta</taxon>
        <taxon>Spermatophyta</taxon>
        <taxon>Magnoliopsida</taxon>
        <taxon>Liliopsida</taxon>
        <taxon>Poales</taxon>
        <taxon>Cyperaceae</taxon>
        <taxon>Cyperoideae</taxon>
        <taxon>Cariceae</taxon>
        <taxon>Carex</taxon>
        <taxon>Carex subgen. Euthyceras</taxon>
    </lineage>
</organism>
<dbReference type="OrthoDB" id="2684236at2759"/>
<reference evidence="1" key="1">
    <citation type="submission" date="2020-01" db="EMBL/GenBank/DDBJ databases">
        <title>Genome sequence of Kobresia littledalei, the first chromosome-level genome in the family Cyperaceae.</title>
        <authorList>
            <person name="Qu G."/>
        </authorList>
    </citation>
    <scope>NUCLEOTIDE SEQUENCE</scope>
    <source>
        <strain evidence="1">C.B.Clarke</strain>
        <tissue evidence="1">Leaf</tissue>
    </source>
</reference>
<dbReference type="Proteomes" id="UP000623129">
    <property type="component" value="Unassembled WGS sequence"/>
</dbReference>
<dbReference type="InterPro" id="IPR009836">
    <property type="entry name" value="GRDP-like"/>
</dbReference>
<accession>A0A833RGH8</accession>
<comment type="caution">
    <text evidence="1">The sequence shown here is derived from an EMBL/GenBank/DDBJ whole genome shotgun (WGS) entry which is preliminary data.</text>
</comment>
<dbReference type="PANTHER" id="PTHR34365">
    <property type="entry name" value="ENOLASE (DUF1399)"/>
    <property type="match status" value="1"/>
</dbReference>
<dbReference type="AlphaFoldDB" id="A0A833RGH8"/>
<sequence>MDKEQEQEEKWNEAQKISNGEDLIEVAQRQIEFLAAVDRNRWLYNSPGGWSGASHLQVQSMLASPLGQA</sequence>
<dbReference type="EMBL" id="SWLB01000004">
    <property type="protein sequence ID" value="KAF3339378.1"/>
    <property type="molecule type" value="Genomic_DNA"/>
</dbReference>
<keyword evidence="2" id="KW-1185">Reference proteome</keyword>
<dbReference type="PANTHER" id="PTHR34365:SF7">
    <property type="entry name" value="GLYCINE-RICH DOMAIN-CONTAINING PROTEIN 1"/>
    <property type="match status" value="1"/>
</dbReference>
<proteinExistence type="predicted"/>